<proteinExistence type="inferred from homology"/>
<dbReference type="KEGG" id="gaz:Pan241w_18910"/>
<dbReference type="Pfam" id="PF02350">
    <property type="entry name" value="Epimerase_2"/>
    <property type="match status" value="1"/>
</dbReference>
<dbReference type="AlphaFoldDB" id="A0A517RDA7"/>
<evidence type="ECO:0000313" key="3">
    <source>
        <dbReference type="EMBL" id="QDT41823.1"/>
    </source>
</evidence>
<name>A0A517RDA7_9PLAN</name>
<dbReference type="GO" id="GO:0016853">
    <property type="term" value="F:isomerase activity"/>
    <property type="evidence" value="ECO:0007669"/>
    <property type="project" value="UniProtKB-KW"/>
</dbReference>
<dbReference type="Gene3D" id="3.40.50.12580">
    <property type="match status" value="1"/>
</dbReference>
<dbReference type="Proteomes" id="UP000317171">
    <property type="component" value="Chromosome"/>
</dbReference>
<comment type="similarity">
    <text evidence="1">Belongs to the UDP-N-acetylglucosamine 2-epimerase family.</text>
</comment>
<dbReference type="SUPFAM" id="SSF53756">
    <property type="entry name" value="UDP-Glycosyltransferase/glycogen phosphorylase"/>
    <property type="match status" value="1"/>
</dbReference>
<evidence type="ECO:0000256" key="1">
    <source>
        <dbReference type="RuleBase" id="RU003513"/>
    </source>
</evidence>
<keyword evidence="1" id="KW-0413">Isomerase</keyword>
<keyword evidence="4" id="KW-1185">Reference proteome</keyword>
<evidence type="ECO:0000313" key="4">
    <source>
        <dbReference type="Proteomes" id="UP000317171"/>
    </source>
</evidence>
<sequence length="472" mass="52774">MPDFPLRSDSIQPKPRLRIFRLDRIWDFSVNLNRFSTGKPSEINFFALLELHMTSSHTKQQRILAVCYGGGHVLMLIPVLKHLKELGHEIHVLGLTTAANPLRKAGFSPMGFQDIIQLEETRAIEHGKRLAAEMHQDNKVNSPEESIAYLGLSYADLEDQLGVAGAEQAFRQKGRQAFLPLNPIRRIFDIINPDVVLTTNSPRAELASIRIAAERGIPSVGVLDLFGLQPHNDIPADFVCVPFKQAVSILVDRGLNPENLIVTGNPNFDWVNEIPLTESRASAWRIHNHVEPTDLLALYAMKPNWDQHEEMIVSSLEHVLQENHSLKVAVRPHPNSDSQIAERVINRLGNVAFLDKNTPLSMSLASCDALITHKSTVSVEAALLGKQVALFHSNHDYPTHGIPLHLFNWGTFSISIAEGIKALSNLKKETSEAQKRRADEVRKAWNCDSQSHIRITNVVLQACEKMNLKEAA</sequence>
<dbReference type="EMBL" id="CP036269">
    <property type="protein sequence ID" value="QDT41823.1"/>
    <property type="molecule type" value="Genomic_DNA"/>
</dbReference>
<feature type="domain" description="UDP-N-acetylglucosamine 2-epimerase" evidence="2">
    <location>
        <begin position="236"/>
        <end position="396"/>
    </location>
</feature>
<evidence type="ECO:0000259" key="2">
    <source>
        <dbReference type="Pfam" id="PF02350"/>
    </source>
</evidence>
<organism evidence="3 4">
    <name type="scientific">Gimesia alba</name>
    <dbReference type="NCBI Taxonomy" id="2527973"/>
    <lineage>
        <taxon>Bacteria</taxon>
        <taxon>Pseudomonadati</taxon>
        <taxon>Planctomycetota</taxon>
        <taxon>Planctomycetia</taxon>
        <taxon>Planctomycetales</taxon>
        <taxon>Planctomycetaceae</taxon>
        <taxon>Gimesia</taxon>
    </lineage>
</organism>
<dbReference type="InterPro" id="IPR043148">
    <property type="entry name" value="TagF_C"/>
</dbReference>
<reference evidence="3 4" key="1">
    <citation type="submission" date="2019-02" db="EMBL/GenBank/DDBJ databases">
        <title>Deep-cultivation of Planctomycetes and their phenomic and genomic characterization uncovers novel biology.</title>
        <authorList>
            <person name="Wiegand S."/>
            <person name="Jogler M."/>
            <person name="Boedeker C."/>
            <person name="Pinto D."/>
            <person name="Vollmers J."/>
            <person name="Rivas-Marin E."/>
            <person name="Kohn T."/>
            <person name="Peeters S.H."/>
            <person name="Heuer A."/>
            <person name="Rast P."/>
            <person name="Oberbeckmann S."/>
            <person name="Bunk B."/>
            <person name="Jeske O."/>
            <person name="Meyerdierks A."/>
            <person name="Storesund J.E."/>
            <person name="Kallscheuer N."/>
            <person name="Luecker S."/>
            <person name="Lage O.M."/>
            <person name="Pohl T."/>
            <person name="Merkel B.J."/>
            <person name="Hornburger P."/>
            <person name="Mueller R.-W."/>
            <person name="Bruemmer F."/>
            <person name="Labrenz M."/>
            <person name="Spormann A.M."/>
            <person name="Op den Camp H."/>
            <person name="Overmann J."/>
            <person name="Amann R."/>
            <person name="Jetten M.S.M."/>
            <person name="Mascher T."/>
            <person name="Medema M.H."/>
            <person name="Devos D.P."/>
            <person name="Kaster A.-K."/>
            <person name="Ovreas L."/>
            <person name="Rohde M."/>
            <person name="Galperin M.Y."/>
            <person name="Jogler C."/>
        </authorList>
    </citation>
    <scope>NUCLEOTIDE SEQUENCE [LARGE SCALE GENOMIC DNA]</scope>
    <source>
        <strain evidence="3 4">Pan241w</strain>
    </source>
</reference>
<accession>A0A517RDA7</accession>
<protein>
    <submittedName>
        <fullName evidence="3">UDP-N-acetylglucosamine 2-epimerase</fullName>
    </submittedName>
</protein>
<gene>
    <name evidence="3" type="ORF">Pan241w_18910</name>
</gene>
<dbReference type="InterPro" id="IPR003331">
    <property type="entry name" value="UDP_GlcNAc_Epimerase_2_dom"/>
</dbReference>
<dbReference type="Gene3D" id="3.40.50.2000">
    <property type="entry name" value="Glycogen Phosphorylase B"/>
    <property type="match status" value="1"/>
</dbReference>